<organism evidence="10 11">
    <name type="scientific">Synchytrium endobioticum</name>
    <dbReference type="NCBI Taxonomy" id="286115"/>
    <lineage>
        <taxon>Eukaryota</taxon>
        <taxon>Fungi</taxon>
        <taxon>Fungi incertae sedis</taxon>
        <taxon>Chytridiomycota</taxon>
        <taxon>Chytridiomycota incertae sedis</taxon>
        <taxon>Chytridiomycetes</taxon>
        <taxon>Synchytriales</taxon>
        <taxon>Synchytriaceae</taxon>
        <taxon>Synchytrium</taxon>
    </lineage>
</organism>
<feature type="compositionally biased region" description="Low complexity" evidence="8">
    <location>
        <begin position="92"/>
        <end position="104"/>
    </location>
</feature>
<dbReference type="GO" id="GO:0030983">
    <property type="term" value="F:mismatched DNA binding"/>
    <property type="evidence" value="ECO:0007669"/>
    <property type="project" value="UniProtKB-UniRule"/>
</dbReference>
<feature type="compositionally biased region" description="Polar residues" evidence="8">
    <location>
        <begin position="277"/>
        <end position="287"/>
    </location>
</feature>
<feature type="compositionally biased region" description="Basic and acidic residues" evidence="8">
    <location>
        <begin position="320"/>
        <end position="334"/>
    </location>
</feature>
<dbReference type="InterPro" id="IPR017261">
    <property type="entry name" value="DNA_mismatch_repair_MutS/MSH"/>
</dbReference>
<dbReference type="PIRSF" id="PIRSF037677">
    <property type="entry name" value="DNA_mis_repair_Msh6"/>
    <property type="match status" value="1"/>
</dbReference>
<dbReference type="InterPro" id="IPR007861">
    <property type="entry name" value="DNA_mismatch_repair_MutS_clamp"/>
</dbReference>
<evidence type="ECO:0000256" key="3">
    <source>
        <dbReference type="ARBA" id="ARBA00022763"/>
    </source>
</evidence>
<dbReference type="Pfam" id="PF05192">
    <property type="entry name" value="MutS_III"/>
    <property type="match status" value="1"/>
</dbReference>
<dbReference type="SMART" id="SM00534">
    <property type="entry name" value="MUTSac"/>
    <property type="match status" value="1"/>
</dbReference>
<evidence type="ECO:0000313" key="10">
    <source>
        <dbReference type="EMBL" id="TPX45520.1"/>
    </source>
</evidence>
<evidence type="ECO:0000256" key="7">
    <source>
        <dbReference type="RuleBase" id="RU003756"/>
    </source>
</evidence>
<feature type="compositionally biased region" description="Acidic residues" evidence="8">
    <location>
        <begin position="242"/>
        <end position="254"/>
    </location>
</feature>
<evidence type="ECO:0000256" key="4">
    <source>
        <dbReference type="ARBA" id="ARBA00022840"/>
    </source>
</evidence>
<evidence type="ECO:0000256" key="2">
    <source>
        <dbReference type="ARBA" id="ARBA00022741"/>
    </source>
</evidence>
<dbReference type="SUPFAM" id="SSF52540">
    <property type="entry name" value="P-loop containing nucleoside triphosphate hydrolases"/>
    <property type="match status" value="1"/>
</dbReference>
<dbReference type="OrthoDB" id="10252754at2759"/>
<name>A0A507D2Q8_9FUNG</name>
<dbReference type="FunFam" id="1.10.1420.10:FF:000005">
    <property type="entry name" value="DNA mismatch repair protein"/>
    <property type="match status" value="1"/>
</dbReference>
<dbReference type="Pfam" id="PF01624">
    <property type="entry name" value="MutS_I"/>
    <property type="match status" value="1"/>
</dbReference>
<dbReference type="GO" id="GO:0006298">
    <property type="term" value="P:mismatch repair"/>
    <property type="evidence" value="ECO:0007669"/>
    <property type="project" value="InterPro"/>
</dbReference>
<feature type="domain" description="DNA mismatch repair proteins mutS family" evidence="9">
    <location>
        <begin position="1107"/>
        <end position="1123"/>
    </location>
</feature>
<dbReference type="PANTHER" id="PTHR11361:SF148">
    <property type="entry name" value="DNA MISMATCH REPAIR PROTEIN MSH6"/>
    <property type="match status" value="1"/>
</dbReference>
<comment type="function">
    <text evidence="6 7">Component of the post-replicative DNA mismatch repair system (MMR).</text>
</comment>
<dbReference type="Proteomes" id="UP000320475">
    <property type="component" value="Unassembled WGS sequence"/>
</dbReference>
<dbReference type="SUPFAM" id="SSF55271">
    <property type="entry name" value="DNA repair protein MutS, domain I"/>
    <property type="match status" value="1"/>
</dbReference>
<feature type="region of interest" description="Disordered" evidence="8">
    <location>
        <begin position="34"/>
        <end position="105"/>
    </location>
</feature>
<evidence type="ECO:0000256" key="5">
    <source>
        <dbReference type="ARBA" id="ARBA00023125"/>
    </source>
</evidence>
<accession>A0A507D2Q8</accession>
<dbReference type="VEuPathDB" id="FungiDB:SeMB42_g06113"/>
<dbReference type="NCBIfam" id="NF003810">
    <property type="entry name" value="PRK05399.1"/>
    <property type="match status" value="1"/>
</dbReference>
<keyword evidence="6 7" id="KW-0234">DNA repair</keyword>
<gene>
    <name evidence="10" type="ORF">SeLEV6574_g03823</name>
</gene>
<dbReference type="PANTHER" id="PTHR11361">
    <property type="entry name" value="DNA MISMATCH REPAIR PROTEIN MUTS FAMILY MEMBER"/>
    <property type="match status" value="1"/>
</dbReference>
<evidence type="ECO:0000313" key="11">
    <source>
        <dbReference type="Proteomes" id="UP000320475"/>
    </source>
</evidence>
<feature type="region of interest" description="Disordered" evidence="8">
    <location>
        <begin position="157"/>
        <end position="334"/>
    </location>
</feature>
<dbReference type="InterPro" id="IPR045076">
    <property type="entry name" value="MutS"/>
</dbReference>
<dbReference type="Pfam" id="PF05188">
    <property type="entry name" value="MutS_II"/>
    <property type="match status" value="1"/>
</dbReference>
<dbReference type="InterPro" id="IPR000432">
    <property type="entry name" value="DNA_mismatch_repair_MutS_C"/>
</dbReference>
<feature type="compositionally biased region" description="Acidic residues" evidence="8">
    <location>
        <begin position="194"/>
        <end position="206"/>
    </location>
</feature>
<sequence>MRQHKKSGAYEISKKLSVDKLLRVRVEKLLRARVEMFNENSPTRSDPRPKSAKKTPGSARGQMLLTSFFGKPASTPTPRAGNDNLPQPPPISQSLSPISSPTSTAPRIATANASLSFNAKNESAQTSNFSVKPVFDDDLDRMFDDQDDIILSMELDETPISKPSFDMEIDTKDVDGASRNSLRKISLKRLRTDGDEEEDDAGEESDIPSRKIKTPTTRGNKAKRKRVAVNDEDSDVYKPESADDPAEASLDECQSENKEPKSARSHRSSLKTPARRNLNNFSFKTPGTATSVSSRAPSSAVRTPTNKVSTSRPTSTGRKSFVDEEERRSERVQKFNEKNEKRYAFLKDIRDAEGRKPDDPEYDPRTLYIPPSAFNGFTEFEKQFWRVKKDYWDTIVFFKKGKFYELYEKDADIANQVFDLKMTDRVNMRMAGVPESSFDGWAAQFLAKGYKVARVDQLESSVGKTLREREGTEKAEKVIRRELTSVLTLGTLVDPGLLTNDMSTYCLALKEEVASEYALPTFGICFVDTATAEFRICTFNDDVDRTRLETLLLQLQPRELVLEKSSLSSKTARVVKNSCSTSVIINYLRPETEFWDADITADELRGGGYFVKNGSDGKSDSWPRVIQDIMESPTAMSALGGLIWYLRSCKLDKDLVSAGNFHMYDPVQEVASLVLDGQTLLNLEVFQNTIDGSESGTLFSLLNHCATACGKRLFKRWMCHPLRSITELEERLDATDDLLENEDLLETLTAVFARLPDLERTLSRIHTGGCKVTDFVKALEALEALLLKMKELARFASNFKSKRLAALITNGFPCGLKEKLKWFHDAFDHEQALNENKITPSEGYDEVYDDAQTNLERIEILFEEHKKECESELKCGNLCYKDLGKEIYQLVVPARVKVPRDWVQMSKTQNVIRYYTPRIKRLAQEMAEAKETRGMAVRDVKARMYAKFDENYTDWLRSVKSVAEIDSLMSLAKCRSALGEPCCRPRFLSEGPSVLQVRGLRHPCVVPGLGSGFIPNDTVLGGANEPTMILLTGPNMGGKSTLLRQLCIAVIMAQLGCHLPAESCVLTPFDRVFTRIGANDNILAGQSTFMVELAETSRILREATPRSLVILDELGRGTSTFDGFAIAYSCLHHLVQRTRCLGLFSTHYQTLTSEFADNPLVGLRYMSSVVDEESKEVIFLYKLEKGVCPKSYGMHVAHIAGVPRSIVDRADEVAARFEHNHQIRQVKSISFQTLPMARLADFVELLKTSNMMLENRGHGTTSALSQQMAIVKTIWQSLQKQKVT</sequence>
<dbReference type="InterPro" id="IPR036678">
    <property type="entry name" value="MutS_con_dom_sf"/>
</dbReference>
<keyword evidence="2 6" id="KW-0547">Nucleotide-binding</keyword>
<dbReference type="InterPro" id="IPR007696">
    <property type="entry name" value="DNA_mismatch_repair_MutS_core"/>
</dbReference>
<dbReference type="Gene3D" id="1.10.1420.10">
    <property type="match status" value="2"/>
</dbReference>
<comment type="caution">
    <text evidence="10">The sequence shown here is derived from an EMBL/GenBank/DDBJ whole genome shotgun (WGS) entry which is preliminary data.</text>
</comment>
<dbReference type="EMBL" id="QEAM01000138">
    <property type="protein sequence ID" value="TPX45520.1"/>
    <property type="molecule type" value="Genomic_DNA"/>
</dbReference>
<dbReference type="InterPro" id="IPR007695">
    <property type="entry name" value="DNA_mismatch_repair_MutS-lik_N"/>
</dbReference>
<dbReference type="SMART" id="SM00533">
    <property type="entry name" value="MUTSd"/>
    <property type="match status" value="1"/>
</dbReference>
<feature type="compositionally biased region" description="Polar residues" evidence="8">
    <location>
        <begin position="305"/>
        <end position="318"/>
    </location>
</feature>
<dbReference type="Pfam" id="PF05190">
    <property type="entry name" value="MutS_IV"/>
    <property type="match status" value="1"/>
</dbReference>
<dbReference type="PROSITE" id="PS00486">
    <property type="entry name" value="DNA_MISMATCH_REPAIR_2"/>
    <property type="match status" value="1"/>
</dbReference>
<dbReference type="GO" id="GO:0005524">
    <property type="term" value="F:ATP binding"/>
    <property type="evidence" value="ECO:0007669"/>
    <property type="project" value="UniProtKB-UniRule"/>
</dbReference>
<dbReference type="InterPro" id="IPR016151">
    <property type="entry name" value="DNA_mismatch_repair_MutS_N"/>
</dbReference>
<keyword evidence="3 6" id="KW-0227">DNA damage</keyword>
<protein>
    <recommendedName>
        <fullName evidence="6">DNA mismatch repair protein</fullName>
    </recommendedName>
</protein>
<evidence type="ECO:0000256" key="1">
    <source>
        <dbReference type="ARBA" id="ARBA00006271"/>
    </source>
</evidence>
<dbReference type="CDD" id="cd03286">
    <property type="entry name" value="ABC_MSH6_euk"/>
    <property type="match status" value="1"/>
</dbReference>
<dbReference type="SUPFAM" id="SSF48334">
    <property type="entry name" value="DNA repair protein MutS, domain III"/>
    <property type="match status" value="1"/>
</dbReference>
<reference evidence="10 11" key="1">
    <citation type="journal article" date="2019" name="Sci. Rep.">
        <title>Comparative genomics of chytrid fungi reveal insights into the obligate biotrophic and pathogenic lifestyle of Synchytrium endobioticum.</title>
        <authorList>
            <person name="van de Vossenberg B.T.L.H."/>
            <person name="Warris S."/>
            <person name="Nguyen H.D.T."/>
            <person name="van Gent-Pelzer M.P.E."/>
            <person name="Joly D.L."/>
            <person name="van de Geest H.C."/>
            <person name="Bonants P.J.M."/>
            <person name="Smith D.S."/>
            <person name="Levesque C.A."/>
            <person name="van der Lee T.A.J."/>
        </authorList>
    </citation>
    <scope>NUCLEOTIDE SEQUENCE [LARGE SCALE GENOMIC DNA]</scope>
    <source>
        <strain evidence="10 11">LEV6574</strain>
    </source>
</reference>
<dbReference type="SUPFAM" id="SSF53150">
    <property type="entry name" value="DNA repair protein MutS, domain II"/>
    <property type="match status" value="1"/>
</dbReference>
<evidence type="ECO:0000259" key="9">
    <source>
        <dbReference type="PROSITE" id="PS00486"/>
    </source>
</evidence>
<keyword evidence="5 6" id="KW-0238">DNA-binding</keyword>
<dbReference type="GO" id="GO:0032301">
    <property type="term" value="C:MutSalpha complex"/>
    <property type="evidence" value="ECO:0007669"/>
    <property type="project" value="TreeGrafter"/>
</dbReference>
<dbReference type="GO" id="GO:0140664">
    <property type="term" value="F:ATP-dependent DNA damage sensor activity"/>
    <property type="evidence" value="ECO:0007669"/>
    <property type="project" value="InterPro"/>
</dbReference>
<dbReference type="Pfam" id="PF00488">
    <property type="entry name" value="MutS_V"/>
    <property type="match status" value="1"/>
</dbReference>
<proteinExistence type="inferred from homology"/>
<comment type="similarity">
    <text evidence="1 6 7">Belongs to the DNA mismatch repair MutS family.</text>
</comment>
<dbReference type="Gene3D" id="3.40.1170.10">
    <property type="entry name" value="DNA repair protein MutS, domain I"/>
    <property type="match status" value="1"/>
</dbReference>
<dbReference type="InterPro" id="IPR027417">
    <property type="entry name" value="P-loop_NTPase"/>
</dbReference>
<feature type="compositionally biased region" description="Low complexity" evidence="8">
    <location>
        <begin position="288"/>
        <end position="304"/>
    </location>
</feature>
<evidence type="ECO:0000256" key="8">
    <source>
        <dbReference type="SAM" id="MobiDB-lite"/>
    </source>
</evidence>
<dbReference type="FunFam" id="3.40.1170.10:FF:000002">
    <property type="entry name" value="DNA mismatch repair protein"/>
    <property type="match status" value="1"/>
</dbReference>
<evidence type="ECO:0000256" key="6">
    <source>
        <dbReference type="PIRNR" id="PIRNR037677"/>
    </source>
</evidence>
<dbReference type="Gene3D" id="3.30.420.110">
    <property type="entry name" value="MutS, connector domain"/>
    <property type="match status" value="1"/>
</dbReference>
<keyword evidence="4 6" id="KW-0067">ATP-binding</keyword>
<dbReference type="InterPro" id="IPR007860">
    <property type="entry name" value="DNA_mmatch_repair_MutS_con_dom"/>
</dbReference>
<dbReference type="Gene3D" id="3.40.50.300">
    <property type="entry name" value="P-loop containing nucleotide triphosphate hydrolases"/>
    <property type="match status" value="1"/>
</dbReference>
<dbReference type="InterPro" id="IPR036187">
    <property type="entry name" value="DNA_mismatch_repair_MutS_sf"/>
</dbReference>